<organism evidence="2 3">
    <name type="scientific">Mobilitalea sibirica</name>
    <dbReference type="NCBI Taxonomy" id="1462919"/>
    <lineage>
        <taxon>Bacteria</taxon>
        <taxon>Bacillati</taxon>
        <taxon>Bacillota</taxon>
        <taxon>Clostridia</taxon>
        <taxon>Lachnospirales</taxon>
        <taxon>Lachnospiraceae</taxon>
        <taxon>Mobilitalea</taxon>
    </lineage>
</organism>
<dbReference type="PROSITE" id="PS51831">
    <property type="entry name" value="HD"/>
    <property type="match status" value="1"/>
</dbReference>
<dbReference type="SUPFAM" id="SSF109604">
    <property type="entry name" value="HD-domain/PDEase-like"/>
    <property type="match status" value="1"/>
</dbReference>
<evidence type="ECO:0000259" key="1">
    <source>
        <dbReference type="PROSITE" id="PS51831"/>
    </source>
</evidence>
<keyword evidence="3" id="KW-1185">Reference proteome</keyword>
<proteinExistence type="predicted"/>
<dbReference type="AlphaFoldDB" id="A0A8J7H633"/>
<dbReference type="InterPro" id="IPR006675">
    <property type="entry name" value="HDIG_dom"/>
</dbReference>
<protein>
    <submittedName>
        <fullName evidence="2">HD domain-containing protein</fullName>
    </submittedName>
</protein>
<evidence type="ECO:0000313" key="2">
    <source>
        <dbReference type="EMBL" id="MBH1942104.1"/>
    </source>
</evidence>
<dbReference type="Pfam" id="PF01966">
    <property type="entry name" value="HD"/>
    <property type="match status" value="1"/>
</dbReference>
<dbReference type="Proteomes" id="UP000623269">
    <property type="component" value="Unassembled WGS sequence"/>
</dbReference>
<dbReference type="RefSeq" id="WP_197662350.1">
    <property type="nucleotide sequence ID" value="NZ_JAEAGR010000017.1"/>
</dbReference>
<name>A0A8J7H633_9FIRM</name>
<dbReference type="EMBL" id="JAEAGR010000017">
    <property type="protein sequence ID" value="MBH1942104.1"/>
    <property type="molecule type" value="Genomic_DNA"/>
</dbReference>
<dbReference type="CDD" id="cd00077">
    <property type="entry name" value="HDc"/>
    <property type="match status" value="1"/>
</dbReference>
<dbReference type="InterPro" id="IPR006674">
    <property type="entry name" value="HD_domain"/>
</dbReference>
<accession>A0A8J7H633</accession>
<dbReference type="PANTHER" id="PTHR33594:SF1">
    <property type="entry name" value="HD_PDEASE DOMAIN-CONTAINING PROTEIN"/>
    <property type="match status" value="1"/>
</dbReference>
<gene>
    <name evidence="2" type="ORF">I5677_14475</name>
</gene>
<evidence type="ECO:0000313" key="3">
    <source>
        <dbReference type="Proteomes" id="UP000623269"/>
    </source>
</evidence>
<comment type="caution">
    <text evidence="2">The sequence shown here is derived from an EMBL/GenBank/DDBJ whole genome shotgun (WGS) entry which is preliminary data.</text>
</comment>
<dbReference type="InterPro" id="IPR003607">
    <property type="entry name" value="HD/PDEase_dom"/>
</dbReference>
<dbReference type="SMART" id="SM00471">
    <property type="entry name" value="HDc"/>
    <property type="match status" value="1"/>
</dbReference>
<dbReference type="NCBIfam" id="TIGR00277">
    <property type="entry name" value="HDIG"/>
    <property type="match status" value="1"/>
</dbReference>
<reference evidence="2" key="1">
    <citation type="submission" date="2020-12" db="EMBL/GenBank/DDBJ databases">
        <title>M. sibirica DSM 26468T genome.</title>
        <authorList>
            <person name="Thieme N."/>
            <person name="Rettenmaier R."/>
            <person name="Zverlov V."/>
            <person name="Liebl W."/>
        </authorList>
    </citation>
    <scope>NUCLEOTIDE SEQUENCE</scope>
    <source>
        <strain evidence="2">DSM 26468</strain>
    </source>
</reference>
<feature type="domain" description="HD" evidence="1">
    <location>
        <begin position="23"/>
        <end position="128"/>
    </location>
</feature>
<sequence length="225" mass="26009">MQTSFYQKIENYMLQNMTDSAHDKEHVYRVLYAALDIAKQEDEVDMDVLIIACLLHDIGREDQFKDPSLCHAKVGSEKAYSYLTSNDFPEKKAAHIRDCIRTHRYRSDNPPSSIEAKILFDADKLDVTGTIGIARTFVYKGIVTEPLYTVDPDGNVLDGTTDTEPSFFQEYKFKLENIYGSFYTKRGYEIAKERQHSAVSFYNNMLKEVRDCYSKGQIYLKDNLE</sequence>
<dbReference type="PANTHER" id="PTHR33594">
    <property type="entry name" value="SUPERFAMILY HYDROLASE, PUTATIVE (AFU_ORTHOLOGUE AFUA_1G03035)-RELATED"/>
    <property type="match status" value="1"/>
</dbReference>
<dbReference type="Gene3D" id="1.10.3210.50">
    <property type="match status" value="1"/>
</dbReference>